<dbReference type="Pfam" id="PF02657">
    <property type="entry name" value="SufE"/>
    <property type="match status" value="1"/>
</dbReference>
<accession>A0ABU3R537</accession>
<comment type="caution">
    <text evidence="3">The sequence shown here is derived from an EMBL/GenBank/DDBJ whole genome shotgun (WGS) entry which is preliminary data.</text>
</comment>
<comment type="similarity">
    <text evidence="1">Belongs to the SufE family.</text>
</comment>
<gene>
    <name evidence="3" type="ORF">RT723_17745</name>
</gene>
<evidence type="ECO:0000313" key="4">
    <source>
        <dbReference type="Proteomes" id="UP001257914"/>
    </source>
</evidence>
<dbReference type="RefSeq" id="WP_315948485.1">
    <property type="nucleotide sequence ID" value="NZ_JAWCUA010000010.1"/>
</dbReference>
<reference evidence="3 4" key="1">
    <citation type="submission" date="2023-10" db="EMBL/GenBank/DDBJ databases">
        <title>Psychrosphaera aquimaarina strain SW33 isolated from seawater.</title>
        <authorList>
            <person name="Bayburt H."/>
            <person name="Kim J.M."/>
            <person name="Choi B.J."/>
            <person name="Jeon C.O."/>
        </authorList>
    </citation>
    <scope>NUCLEOTIDE SEQUENCE [LARGE SCALE GENOMIC DNA]</scope>
    <source>
        <strain evidence="3 4">KCTC 52743</strain>
    </source>
</reference>
<evidence type="ECO:0000256" key="1">
    <source>
        <dbReference type="ARBA" id="ARBA00010282"/>
    </source>
</evidence>
<evidence type="ECO:0000313" key="3">
    <source>
        <dbReference type="EMBL" id="MDU0114801.1"/>
    </source>
</evidence>
<dbReference type="PANTHER" id="PTHR43597">
    <property type="entry name" value="SULFUR ACCEPTOR PROTEIN CSDE"/>
    <property type="match status" value="1"/>
</dbReference>
<dbReference type="Proteomes" id="UP001257914">
    <property type="component" value="Unassembled WGS sequence"/>
</dbReference>
<name>A0ABU3R537_9GAMM</name>
<proteinExistence type="inferred from homology"/>
<sequence length="149" mass="16929">MPTNPKIIIELGEQFELNEVAVIELFSPLKNWEEKFRQLMLLGKKLPILPIDHQLDEYLVSGCESKVWLVHQWHNQTLSLAATSDAKIVKGLIAVVLAAFNLKTQTQIIEFNLDNYFAQLNLLNQLSPSRANGVHAIINEIKSFVDNVH</sequence>
<dbReference type="PANTHER" id="PTHR43597:SF5">
    <property type="entry name" value="SUFE-LIKE PROTEIN 2, CHLOROPLASTIC"/>
    <property type="match status" value="1"/>
</dbReference>
<dbReference type="Gene3D" id="3.90.1010.10">
    <property type="match status" value="1"/>
</dbReference>
<dbReference type="InterPro" id="IPR003808">
    <property type="entry name" value="Fe-S_metab-assoc_dom"/>
</dbReference>
<feature type="domain" description="Fe-S metabolism associated" evidence="2">
    <location>
        <begin position="24"/>
        <end position="143"/>
    </location>
</feature>
<dbReference type="EMBL" id="JAWCUA010000010">
    <property type="protein sequence ID" value="MDU0114801.1"/>
    <property type="molecule type" value="Genomic_DNA"/>
</dbReference>
<keyword evidence="4" id="KW-1185">Reference proteome</keyword>
<protein>
    <submittedName>
        <fullName evidence="3">SufE family protein</fullName>
    </submittedName>
</protein>
<organism evidence="3 4">
    <name type="scientific">Psychrosphaera aquimarina</name>
    <dbReference type="NCBI Taxonomy" id="2044854"/>
    <lineage>
        <taxon>Bacteria</taxon>
        <taxon>Pseudomonadati</taxon>
        <taxon>Pseudomonadota</taxon>
        <taxon>Gammaproteobacteria</taxon>
        <taxon>Alteromonadales</taxon>
        <taxon>Pseudoalteromonadaceae</taxon>
        <taxon>Psychrosphaera</taxon>
    </lineage>
</organism>
<dbReference type="SUPFAM" id="SSF82649">
    <property type="entry name" value="SufE/NifU"/>
    <property type="match status" value="1"/>
</dbReference>
<evidence type="ECO:0000259" key="2">
    <source>
        <dbReference type="Pfam" id="PF02657"/>
    </source>
</evidence>